<organism evidence="11 12">
    <name type="scientific">Macrostomum lignano</name>
    <dbReference type="NCBI Taxonomy" id="282301"/>
    <lineage>
        <taxon>Eukaryota</taxon>
        <taxon>Metazoa</taxon>
        <taxon>Spiralia</taxon>
        <taxon>Lophotrochozoa</taxon>
        <taxon>Platyhelminthes</taxon>
        <taxon>Rhabditophora</taxon>
        <taxon>Macrostomorpha</taxon>
        <taxon>Macrostomida</taxon>
        <taxon>Macrostomidae</taxon>
        <taxon>Macrostomum</taxon>
    </lineage>
</organism>
<dbReference type="AlphaFoldDB" id="A0A267DYK0"/>
<evidence type="ECO:0000256" key="1">
    <source>
        <dbReference type="ARBA" id="ARBA00004611"/>
    </source>
</evidence>
<evidence type="ECO:0000256" key="2">
    <source>
        <dbReference type="ARBA" id="ARBA00022490"/>
    </source>
</evidence>
<evidence type="ECO:0000313" key="11">
    <source>
        <dbReference type="EMBL" id="PAA53649.1"/>
    </source>
</evidence>
<dbReference type="Pfam" id="PF04712">
    <property type="entry name" value="Radial_spoke"/>
    <property type="match status" value="1"/>
</dbReference>
<dbReference type="PANTHER" id="PTHR22069:SF0">
    <property type="entry name" value="RADIAL SPOKE HEAD PROTEIN 9 HOMOLOG"/>
    <property type="match status" value="1"/>
</dbReference>
<dbReference type="GO" id="GO:0035082">
    <property type="term" value="P:axoneme assembly"/>
    <property type="evidence" value="ECO:0007669"/>
    <property type="project" value="InterPro"/>
</dbReference>
<keyword evidence="12" id="KW-1185">Reference proteome</keyword>
<accession>A0A267DYK0</accession>
<evidence type="ECO:0000256" key="6">
    <source>
        <dbReference type="ARBA" id="ARBA00023212"/>
    </source>
</evidence>
<evidence type="ECO:0000256" key="5">
    <source>
        <dbReference type="ARBA" id="ARBA00023069"/>
    </source>
</evidence>
<dbReference type="STRING" id="282301.A0A267DYK0"/>
<keyword evidence="2" id="KW-0963">Cytoplasm</keyword>
<dbReference type="GO" id="GO:0060294">
    <property type="term" value="P:cilium movement involved in cell motility"/>
    <property type="evidence" value="ECO:0007669"/>
    <property type="project" value="InterPro"/>
</dbReference>
<dbReference type="PANTHER" id="PTHR22069">
    <property type="entry name" value="MITOCHONDRIAL RIBOSOMAL PROTEIN S18"/>
    <property type="match status" value="1"/>
</dbReference>
<protein>
    <recommendedName>
        <fullName evidence="10">Radial spoke head protein 9 homolog</fullName>
    </recommendedName>
</protein>
<evidence type="ECO:0000256" key="9">
    <source>
        <dbReference type="ARBA" id="ARBA00038319"/>
    </source>
</evidence>
<sequence>VNRISAMESTTFKSGLEYLGGSGVVLSPEQRAKLQTSLVILKQEQKFQKVYLWGRISGIKDDYFIAKGVGQDELSDTRALYSKDCMEWGVLPVATPEIKAKAALARGRFTGDPSHDFEHVEVKRIPGEGDEIHEEEETITIKEEERLAAVVAEIDSDVAIVPRGAFVRTPNGQVVENRSFEGLSVADSCKLTSYLHFRGSGELHRRRQLEFAGADKAIDFLDPIAEDIPLGSWGVVYERGSGLVCLRSHLWPGYYFYHVPGTRLYGSFYAGVGQKNLDLAFML</sequence>
<dbReference type="OrthoDB" id="10258956at2759"/>
<keyword evidence="4" id="KW-0282">Flagellum</keyword>
<evidence type="ECO:0000256" key="10">
    <source>
        <dbReference type="ARBA" id="ARBA00041080"/>
    </source>
</evidence>
<comment type="similarity">
    <text evidence="9">Belongs to the flagellar radial spoke RSP9 family.</text>
</comment>
<dbReference type="GO" id="GO:0001534">
    <property type="term" value="C:radial spoke"/>
    <property type="evidence" value="ECO:0007669"/>
    <property type="project" value="InterPro"/>
</dbReference>
<name>A0A267DYK0_9PLAT</name>
<dbReference type="GO" id="GO:0060091">
    <property type="term" value="C:kinocilium"/>
    <property type="evidence" value="ECO:0007669"/>
    <property type="project" value="UniProtKB-SubCell"/>
</dbReference>
<dbReference type="EMBL" id="NIVC01003048">
    <property type="protein sequence ID" value="PAA53649.1"/>
    <property type="molecule type" value="Genomic_DNA"/>
</dbReference>
<feature type="non-terminal residue" evidence="11">
    <location>
        <position position="1"/>
    </location>
</feature>
<evidence type="ECO:0000256" key="3">
    <source>
        <dbReference type="ARBA" id="ARBA00022794"/>
    </source>
</evidence>
<comment type="subcellular location">
    <subcellularLocation>
        <location evidence="8">Cell projection</location>
        <location evidence="8">Kinocilium</location>
    </subcellularLocation>
    <subcellularLocation>
        <location evidence="1">Cytoplasm</location>
        <location evidence="1">Cytoskeleton</location>
        <location evidence="1">Flagellum axoneme</location>
    </subcellularLocation>
</comment>
<dbReference type="GO" id="GO:0044458">
    <property type="term" value="P:motile cilium assembly"/>
    <property type="evidence" value="ECO:0007669"/>
    <property type="project" value="TreeGrafter"/>
</dbReference>
<evidence type="ECO:0000256" key="4">
    <source>
        <dbReference type="ARBA" id="ARBA00022846"/>
    </source>
</evidence>
<keyword evidence="5" id="KW-0969">Cilium</keyword>
<keyword evidence="6" id="KW-0206">Cytoskeleton</keyword>
<dbReference type="Proteomes" id="UP000215902">
    <property type="component" value="Unassembled WGS sequence"/>
</dbReference>
<dbReference type="InterPro" id="IPR055316">
    <property type="entry name" value="RSP9"/>
</dbReference>
<evidence type="ECO:0000256" key="7">
    <source>
        <dbReference type="ARBA" id="ARBA00023273"/>
    </source>
</evidence>
<keyword evidence="7" id="KW-0966">Cell projection</keyword>
<gene>
    <name evidence="11" type="ORF">BOX15_Mlig004717g1</name>
</gene>
<comment type="caution">
    <text evidence="11">The sequence shown here is derived from an EMBL/GenBank/DDBJ whole genome shotgun (WGS) entry which is preliminary data.</text>
</comment>
<dbReference type="InterPro" id="IPR006802">
    <property type="entry name" value="Radial_spoke"/>
</dbReference>
<evidence type="ECO:0000256" key="8">
    <source>
        <dbReference type="ARBA" id="ARBA00037822"/>
    </source>
</evidence>
<evidence type="ECO:0000313" key="12">
    <source>
        <dbReference type="Proteomes" id="UP000215902"/>
    </source>
</evidence>
<reference evidence="11 12" key="1">
    <citation type="submission" date="2017-06" db="EMBL/GenBank/DDBJ databases">
        <title>A platform for efficient transgenesis in Macrostomum lignano, a flatworm model organism for stem cell research.</title>
        <authorList>
            <person name="Berezikov E."/>
        </authorList>
    </citation>
    <scope>NUCLEOTIDE SEQUENCE [LARGE SCALE GENOMIC DNA]</scope>
    <source>
        <strain evidence="11">DV1</strain>
        <tissue evidence="11">Whole organism</tissue>
    </source>
</reference>
<keyword evidence="3" id="KW-0970">Cilium biogenesis/degradation</keyword>
<proteinExistence type="inferred from homology"/>